<evidence type="ECO:0000259" key="2">
    <source>
        <dbReference type="Pfam" id="PF01425"/>
    </source>
</evidence>
<dbReference type="InterPro" id="IPR000120">
    <property type="entry name" value="Amidase"/>
</dbReference>
<dbReference type="InterPro" id="IPR023631">
    <property type="entry name" value="Amidase_dom"/>
</dbReference>
<dbReference type="Gene3D" id="3.90.1300.10">
    <property type="entry name" value="Amidase signature (AS) domain"/>
    <property type="match status" value="1"/>
</dbReference>
<protein>
    <submittedName>
        <fullName evidence="3">Amidase</fullName>
    </submittedName>
</protein>
<dbReference type="InterPro" id="IPR036928">
    <property type="entry name" value="AS_sf"/>
</dbReference>
<keyword evidence="4" id="KW-1185">Reference proteome</keyword>
<reference evidence="4" key="1">
    <citation type="journal article" date="2019" name="Int. J. Syst. Evol. Microbiol.">
        <title>The Global Catalogue of Microorganisms (GCM) 10K type strain sequencing project: providing services to taxonomists for standard genome sequencing and annotation.</title>
        <authorList>
            <consortium name="The Broad Institute Genomics Platform"/>
            <consortium name="The Broad Institute Genome Sequencing Center for Infectious Disease"/>
            <person name="Wu L."/>
            <person name="Ma J."/>
        </authorList>
    </citation>
    <scope>NUCLEOTIDE SEQUENCE [LARGE SCALE GENOMIC DNA]</scope>
    <source>
        <strain evidence="4">CCUG 50213</strain>
    </source>
</reference>
<dbReference type="Proteomes" id="UP001597181">
    <property type="component" value="Unassembled WGS sequence"/>
</dbReference>
<feature type="domain" description="Amidase" evidence="2">
    <location>
        <begin position="47"/>
        <end position="468"/>
    </location>
</feature>
<dbReference type="Pfam" id="PF01425">
    <property type="entry name" value="Amidase"/>
    <property type="match status" value="1"/>
</dbReference>
<comment type="similarity">
    <text evidence="1">Belongs to the amidase family.</text>
</comment>
<dbReference type="RefSeq" id="WP_343961606.1">
    <property type="nucleotide sequence ID" value="NZ_BAAAKZ010000013.1"/>
</dbReference>
<dbReference type="EMBL" id="JBHTLY010000003">
    <property type="protein sequence ID" value="MFD1202120.1"/>
    <property type="molecule type" value="Genomic_DNA"/>
</dbReference>
<evidence type="ECO:0000313" key="3">
    <source>
        <dbReference type="EMBL" id="MFD1202120.1"/>
    </source>
</evidence>
<dbReference type="SUPFAM" id="SSF75304">
    <property type="entry name" value="Amidase signature (AS) enzymes"/>
    <property type="match status" value="1"/>
</dbReference>
<evidence type="ECO:0000313" key="4">
    <source>
        <dbReference type="Proteomes" id="UP001597181"/>
    </source>
</evidence>
<comment type="caution">
    <text evidence="3">The sequence shown here is derived from an EMBL/GenBank/DDBJ whole genome shotgun (WGS) entry which is preliminary data.</text>
</comment>
<dbReference type="PANTHER" id="PTHR11895:SF7">
    <property type="entry name" value="GLUTAMYL-TRNA(GLN) AMIDOTRANSFERASE SUBUNIT A, MITOCHONDRIAL"/>
    <property type="match status" value="1"/>
</dbReference>
<proteinExistence type="inferred from homology"/>
<dbReference type="PANTHER" id="PTHR11895">
    <property type="entry name" value="TRANSAMIDASE"/>
    <property type="match status" value="1"/>
</dbReference>
<organism evidence="3 4">
    <name type="scientific">Leucobacter albus</name>
    <dbReference type="NCBI Taxonomy" id="272210"/>
    <lineage>
        <taxon>Bacteria</taxon>
        <taxon>Bacillati</taxon>
        <taxon>Actinomycetota</taxon>
        <taxon>Actinomycetes</taxon>
        <taxon>Micrococcales</taxon>
        <taxon>Microbacteriaceae</taxon>
        <taxon>Leucobacter</taxon>
    </lineage>
</organism>
<evidence type="ECO:0000256" key="1">
    <source>
        <dbReference type="ARBA" id="ARBA00009199"/>
    </source>
</evidence>
<sequence>MSARLAGVAALPALPTAALPDASQPLALASVAELRAGFLAREFTPSEVLAAVLDRATRFAALTPFITIDEQGATDAARRADAIYAADPDAAVRDPLLGVPITVKDLIWTRDLRTTRGSLVTENFVPDRDAPAVSRLRAAGAVIVGKTNTSEGGWKGDAGNRLVGPSANPWNPSYTAGGSSGGAGVAAALGLGAIAVGTDGGGSVRIPASFCGVVGFKPSFGAIPYVPACPEGLSHIGPLTRTVADAAIAVEIMSGYDPADSMSTPGQGFTDTSAHSSPRLRVRVASSLGFARAGAAQTAATHRTAEMLAERGHEVVHSDLDLPDLATTMMTLWAGHEAPSYGDDLASVAELLDPGLLALIEYGRTLTARQLAQAHSDRAAIRAQLHAALDGFDVLLTPTMPEPAFALGNDAPPSASRVPITGLDWTPFTYLLNLTGWPAISLPAGVSEAGLPLGVQLVGRLYDDARVLSLARDIEAASDWRSAYPHLNPTIHP</sequence>
<name>A0ABW3TN49_9MICO</name>
<accession>A0ABW3TN49</accession>
<gene>
    <name evidence="3" type="ORF">ACFQ3U_09470</name>
</gene>